<dbReference type="RefSeq" id="WP_223814235.1">
    <property type="nucleotide sequence ID" value="NZ_CP061498.1"/>
</dbReference>
<reference evidence="3 4" key="1">
    <citation type="submission" date="2016-10" db="EMBL/GenBank/DDBJ databases">
        <authorList>
            <person name="de Groot N.N."/>
        </authorList>
    </citation>
    <scope>NUCLEOTIDE SEQUENCE [LARGE SCALE GENOMIC DNA]</scope>
    <source>
        <strain evidence="3 4">CGMCC 1.8894</strain>
    </source>
</reference>
<evidence type="ECO:0000259" key="2">
    <source>
        <dbReference type="PROSITE" id="PS50943"/>
    </source>
</evidence>
<dbReference type="InterPro" id="IPR010982">
    <property type="entry name" value="Lambda_DNA-bd_dom_sf"/>
</dbReference>
<dbReference type="AlphaFoldDB" id="A0A1H3FLU1"/>
<gene>
    <name evidence="3" type="ORF">SAMN04488238_1435</name>
</gene>
<organism evidence="3 4">
    <name type="scientific">Roseicitreum antarcticum</name>
    <dbReference type="NCBI Taxonomy" id="564137"/>
    <lineage>
        <taxon>Bacteria</taxon>
        <taxon>Pseudomonadati</taxon>
        <taxon>Pseudomonadota</taxon>
        <taxon>Alphaproteobacteria</taxon>
        <taxon>Rhodobacterales</taxon>
        <taxon>Paracoccaceae</taxon>
        <taxon>Roseicitreum</taxon>
    </lineage>
</organism>
<name>A0A1H3FLU1_9RHOB</name>
<dbReference type="EMBL" id="FNOM01000043">
    <property type="protein sequence ID" value="SDX91835.1"/>
    <property type="molecule type" value="Genomic_DNA"/>
</dbReference>
<keyword evidence="1 3" id="KW-0238">DNA-binding</keyword>
<dbReference type="SMART" id="SM00530">
    <property type="entry name" value="HTH_XRE"/>
    <property type="match status" value="1"/>
</dbReference>
<keyword evidence="4" id="KW-1185">Reference proteome</keyword>
<evidence type="ECO:0000256" key="1">
    <source>
        <dbReference type="ARBA" id="ARBA00023125"/>
    </source>
</evidence>
<evidence type="ECO:0000313" key="3">
    <source>
        <dbReference type="EMBL" id="SDX91835.1"/>
    </source>
</evidence>
<dbReference type="GO" id="GO:0003677">
    <property type="term" value="F:DNA binding"/>
    <property type="evidence" value="ECO:0007669"/>
    <property type="project" value="UniProtKB-KW"/>
</dbReference>
<dbReference type="Pfam" id="PF01381">
    <property type="entry name" value="HTH_3"/>
    <property type="match status" value="1"/>
</dbReference>
<dbReference type="PANTHER" id="PTHR46797:SF1">
    <property type="entry name" value="METHYLPHOSPHONATE SYNTHASE"/>
    <property type="match status" value="1"/>
</dbReference>
<accession>A0A1H3FLU1</accession>
<dbReference type="STRING" id="564137.SAMN04488238_1435"/>
<dbReference type="Gene3D" id="1.10.260.40">
    <property type="entry name" value="lambda repressor-like DNA-binding domains"/>
    <property type="match status" value="1"/>
</dbReference>
<dbReference type="Proteomes" id="UP000198539">
    <property type="component" value="Unassembled WGS sequence"/>
</dbReference>
<dbReference type="InterPro" id="IPR050807">
    <property type="entry name" value="TransReg_Diox_bact_type"/>
</dbReference>
<sequence>MPISSQMANKIASRKVRYKRLAESAISWHLANMKTRVKELRKTRGLTGEVLAARAGCSKSYLSEIESGKKFPSGRLLRSLAKELNVSVYELIDSNELADDIVAHIAIMRDLSVEDRRAVARHAAGLLEQASEP</sequence>
<dbReference type="CDD" id="cd00093">
    <property type="entry name" value="HTH_XRE"/>
    <property type="match status" value="1"/>
</dbReference>
<feature type="domain" description="HTH cro/C1-type" evidence="2">
    <location>
        <begin position="37"/>
        <end position="91"/>
    </location>
</feature>
<dbReference type="SUPFAM" id="SSF47413">
    <property type="entry name" value="lambda repressor-like DNA-binding domains"/>
    <property type="match status" value="1"/>
</dbReference>
<dbReference type="InterPro" id="IPR001387">
    <property type="entry name" value="Cro/C1-type_HTH"/>
</dbReference>
<evidence type="ECO:0000313" key="4">
    <source>
        <dbReference type="Proteomes" id="UP000198539"/>
    </source>
</evidence>
<dbReference type="PANTHER" id="PTHR46797">
    <property type="entry name" value="HTH-TYPE TRANSCRIPTIONAL REGULATOR"/>
    <property type="match status" value="1"/>
</dbReference>
<dbReference type="GO" id="GO:0003700">
    <property type="term" value="F:DNA-binding transcription factor activity"/>
    <property type="evidence" value="ECO:0007669"/>
    <property type="project" value="TreeGrafter"/>
</dbReference>
<protein>
    <submittedName>
        <fullName evidence="3">DNA-binding transcriptional regulator, XRE-family HTH domain</fullName>
    </submittedName>
</protein>
<proteinExistence type="predicted"/>
<dbReference type="PROSITE" id="PS50943">
    <property type="entry name" value="HTH_CROC1"/>
    <property type="match status" value="1"/>
</dbReference>
<dbReference type="GO" id="GO:0005829">
    <property type="term" value="C:cytosol"/>
    <property type="evidence" value="ECO:0007669"/>
    <property type="project" value="TreeGrafter"/>
</dbReference>